<sequence>MSGLMLTQTQSDVPYYIKEIGKNVYSIEELSYYLYNHLYLVDEDFFGDDLIEYIDEYLDNSMVANGLKQAIEHGASLSELVSFVIKASGYYNAEEIRIFQKQLDLLRTSTITQRQKAKADILMGHRKFSMALDIYNKIVMHPDPEETSIFYGNVYNNIGVIYANMFAFEDARDLFQRAYKINHSIVTLKHLIYSDIMCDGNLEKTLERFSISSEMIENCKREIDAIRNEEYNFLDGESDISRCIDIFKYEYEQEMLK</sequence>
<dbReference type="PROSITE" id="PS50005">
    <property type="entry name" value="TPR"/>
    <property type="match status" value="1"/>
</dbReference>
<gene>
    <name evidence="2" type="ORF">SAMN02745111_00036</name>
</gene>
<keyword evidence="3" id="KW-1185">Reference proteome</keyword>
<keyword evidence="1" id="KW-0802">TPR repeat</keyword>
<accession>A0A1T4V3Q7</accession>
<reference evidence="2 3" key="1">
    <citation type="submission" date="2017-02" db="EMBL/GenBank/DDBJ databases">
        <authorList>
            <person name="Peterson S.W."/>
        </authorList>
    </citation>
    <scope>NUCLEOTIDE SEQUENCE [LARGE SCALE GENOMIC DNA]</scope>
    <source>
        <strain evidence="2 3">ATCC 35992</strain>
    </source>
</reference>
<dbReference type="InterPro" id="IPR011990">
    <property type="entry name" value="TPR-like_helical_dom_sf"/>
</dbReference>
<feature type="repeat" description="TPR" evidence="1">
    <location>
        <begin position="152"/>
        <end position="185"/>
    </location>
</feature>
<proteinExistence type="predicted"/>
<protein>
    <submittedName>
        <fullName evidence="2">Uncharacterized protein</fullName>
    </submittedName>
</protein>
<dbReference type="SUPFAM" id="SSF48452">
    <property type="entry name" value="TPR-like"/>
    <property type="match status" value="1"/>
</dbReference>
<dbReference type="OrthoDB" id="1895216at2"/>
<evidence type="ECO:0000256" key="1">
    <source>
        <dbReference type="PROSITE-ProRule" id="PRU00339"/>
    </source>
</evidence>
<evidence type="ECO:0000313" key="3">
    <source>
        <dbReference type="Proteomes" id="UP000190814"/>
    </source>
</evidence>
<dbReference type="Gene3D" id="1.25.40.10">
    <property type="entry name" value="Tetratricopeptide repeat domain"/>
    <property type="match status" value="1"/>
</dbReference>
<organism evidence="2 3">
    <name type="scientific">Eubacterium uniforme</name>
    <dbReference type="NCBI Taxonomy" id="39495"/>
    <lineage>
        <taxon>Bacteria</taxon>
        <taxon>Bacillati</taxon>
        <taxon>Bacillota</taxon>
        <taxon>Clostridia</taxon>
        <taxon>Eubacteriales</taxon>
        <taxon>Eubacteriaceae</taxon>
        <taxon>Eubacterium</taxon>
    </lineage>
</organism>
<dbReference type="Proteomes" id="UP000190814">
    <property type="component" value="Unassembled WGS sequence"/>
</dbReference>
<evidence type="ECO:0000313" key="2">
    <source>
        <dbReference type="EMBL" id="SKA59620.1"/>
    </source>
</evidence>
<dbReference type="EMBL" id="FUXZ01000002">
    <property type="protein sequence ID" value="SKA59620.1"/>
    <property type="molecule type" value="Genomic_DNA"/>
</dbReference>
<dbReference type="InterPro" id="IPR019734">
    <property type="entry name" value="TPR_rpt"/>
</dbReference>
<dbReference type="STRING" id="39495.SAMN02745111_00036"/>
<dbReference type="RefSeq" id="WP_078764937.1">
    <property type="nucleotide sequence ID" value="NZ_FUXZ01000002.1"/>
</dbReference>
<name>A0A1T4V3Q7_9FIRM</name>
<dbReference type="AlphaFoldDB" id="A0A1T4V3Q7"/>